<dbReference type="Pfam" id="PF00512">
    <property type="entry name" value="HisKA"/>
    <property type="match status" value="1"/>
</dbReference>
<dbReference type="RefSeq" id="WP_344847738.1">
    <property type="nucleotide sequence ID" value="NZ_BAABDF010000007.1"/>
</dbReference>
<dbReference type="PRINTS" id="PR00344">
    <property type="entry name" value="BCTRLSENSOR"/>
</dbReference>
<sequence length="440" mass="48381">MFFGWLKKYVPRGLYGRAALILLVPVVVIQLVVIVAFSQRYFNDITHQLMRGVKAETALFVTAANRGDDAGLAQLDQTLGYRSEFGAQAQPVTTARPFYDVSSRVIEDDLRSAFPTLDGVNVMDPRRLRFSLNLESGRLVLDLPRERASASNPHQMLVLTLGTGVLMTLIAFVYLRNQLRPIRRLAKAAEAFGRGESKPYKPRGAVEVRSAGAAFLNMRARIERHLEQRTLMLSGVSHDLRTPLTRLRLGLSMLADDPEKADEVADMMGDIDEMERLIDGFLDFSRAATVEEPSEIDVVELVRTCVGSAERAGGSVTFGPMPQHALDMMARPEALARAVDNLLSNTRRYAHHARVSVKELDRSVVISVEDDGPGIVSDMRDRAQMPFVRLDAARNQNKGSGVGLGLAIATDVARRHGGTLRLGESARLGGLQADIVLPRG</sequence>
<keyword evidence="19" id="KW-1185">Reference proteome</keyword>
<dbReference type="Pfam" id="PF02518">
    <property type="entry name" value="HATPase_c"/>
    <property type="match status" value="1"/>
</dbReference>
<dbReference type="Gene3D" id="3.30.565.10">
    <property type="entry name" value="Histidine kinase-like ATPase, C-terminal domain"/>
    <property type="match status" value="1"/>
</dbReference>
<dbReference type="InterPro" id="IPR036097">
    <property type="entry name" value="HisK_dim/P_sf"/>
</dbReference>
<feature type="transmembrane region" description="Helical" evidence="15">
    <location>
        <begin position="20"/>
        <end position="42"/>
    </location>
</feature>
<evidence type="ECO:0000256" key="14">
    <source>
        <dbReference type="ARBA" id="ARBA00023136"/>
    </source>
</evidence>
<evidence type="ECO:0000313" key="19">
    <source>
        <dbReference type="Proteomes" id="UP001399917"/>
    </source>
</evidence>
<gene>
    <name evidence="18" type="ORF">GCM10022404_26060</name>
</gene>
<evidence type="ECO:0000256" key="1">
    <source>
        <dbReference type="ARBA" id="ARBA00000085"/>
    </source>
</evidence>
<organism evidence="18 19">
    <name type="scientific">Celeribacter arenosi</name>
    <dbReference type="NCBI Taxonomy" id="792649"/>
    <lineage>
        <taxon>Bacteria</taxon>
        <taxon>Pseudomonadati</taxon>
        <taxon>Pseudomonadota</taxon>
        <taxon>Alphaproteobacteria</taxon>
        <taxon>Rhodobacterales</taxon>
        <taxon>Roseobacteraceae</taxon>
        <taxon>Celeribacter</taxon>
    </lineage>
</organism>
<evidence type="ECO:0000256" key="12">
    <source>
        <dbReference type="ARBA" id="ARBA00022989"/>
    </source>
</evidence>
<dbReference type="SUPFAM" id="SSF47384">
    <property type="entry name" value="Homodimeric domain of signal transducing histidine kinase"/>
    <property type="match status" value="1"/>
</dbReference>
<keyword evidence="12 15" id="KW-1133">Transmembrane helix</keyword>
<dbReference type="Proteomes" id="UP001399917">
    <property type="component" value="Unassembled WGS sequence"/>
</dbReference>
<dbReference type="PROSITE" id="PS50109">
    <property type="entry name" value="HIS_KIN"/>
    <property type="match status" value="1"/>
</dbReference>
<evidence type="ECO:0000256" key="10">
    <source>
        <dbReference type="ARBA" id="ARBA00022777"/>
    </source>
</evidence>
<evidence type="ECO:0000256" key="7">
    <source>
        <dbReference type="ARBA" id="ARBA00022679"/>
    </source>
</evidence>
<evidence type="ECO:0000256" key="4">
    <source>
        <dbReference type="ARBA" id="ARBA00022475"/>
    </source>
</evidence>
<dbReference type="SMART" id="SM00304">
    <property type="entry name" value="HAMP"/>
    <property type="match status" value="1"/>
</dbReference>
<keyword evidence="5" id="KW-0997">Cell inner membrane</keyword>
<evidence type="ECO:0000256" key="2">
    <source>
        <dbReference type="ARBA" id="ARBA00004429"/>
    </source>
</evidence>
<dbReference type="CDD" id="cd00082">
    <property type="entry name" value="HisKA"/>
    <property type="match status" value="1"/>
</dbReference>
<dbReference type="InterPro" id="IPR004358">
    <property type="entry name" value="Sig_transdc_His_kin-like_C"/>
</dbReference>
<dbReference type="SUPFAM" id="SSF55874">
    <property type="entry name" value="ATPase domain of HSP90 chaperone/DNA topoisomerase II/histidine kinase"/>
    <property type="match status" value="1"/>
</dbReference>
<dbReference type="InterPro" id="IPR050980">
    <property type="entry name" value="2C_sensor_his_kinase"/>
</dbReference>
<keyword evidence="9" id="KW-0547">Nucleotide-binding</keyword>
<keyword evidence="13" id="KW-0902">Two-component regulatory system</keyword>
<dbReference type="SMART" id="SM00387">
    <property type="entry name" value="HATPase_c"/>
    <property type="match status" value="1"/>
</dbReference>
<dbReference type="PROSITE" id="PS50885">
    <property type="entry name" value="HAMP"/>
    <property type="match status" value="1"/>
</dbReference>
<feature type="domain" description="HAMP" evidence="17">
    <location>
        <begin position="176"/>
        <end position="227"/>
    </location>
</feature>
<dbReference type="InterPro" id="IPR003660">
    <property type="entry name" value="HAMP_dom"/>
</dbReference>
<dbReference type="PANTHER" id="PTHR44936">
    <property type="entry name" value="SENSOR PROTEIN CREC"/>
    <property type="match status" value="1"/>
</dbReference>
<feature type="domain" description="Histidine kinase" evidence="16">
    <location>
        <begin position="235"/>
        <end position="440"/>
    </location>
</feature>
<reference evidence="19" key="1">
    <citation type="journal article" date="2019" name="Int. J. Syst. Evol. Microbiol.">
        <title>The Global Catalogue of Microorganisms (GCM) 10K type strain sequencing project: providing services to taxonomists for standard genome sequencing and annotation.</title>
        <authorList>
            <consortium name="The Broad Institute Genomics Platform"/>
            <consortium name="The Broad Institute Genome Sequencing Center for Infectious Disease"/>
            <person name="Wu L."/>
            <person name="Ma J."/>
        </authorList>
    </citation>
    <scope>NUCLEOTIDE SEQUENCE [LARGE SCALE GENOMIC DNA]</scope>
    <source>
        <strain evidence="19">JCM 17190</strain>
    </source>
</reference>
<keyword evidence="14 15" id="KW-0472">Membrane</keyword>
<evidence type="ECO:0000256" key="11">
    <source>
        <dbReference type="ARBA" id="ARBA00022840"/>
    </source>
</evidence>
<dbReference type="Gene3D" id="1.10.287.130">
    <property type="match status" value="1"/>
</dbReference>
<protein>
    <recommendedName>
        <fullName evidence="3">histidine kinase</fullName>
        <ecNumber evidence="3">2.7.13.3</ecNumber>
    </recommendedName>
</protein>
<keyword evidence="7" id="KW-0808">Transferase</keyword>
<dbReference type="InterPro" id="IPR005467">
    <property type="entry name" value="His_kinase_dom"/>
</dbReference>
<evidence type="ECO:0000313" key="18">
    <source>
        <dbReference type="EMBL" id="GAA3875043.1"/>
    </source>
</evidence>
<keyword evidence="4" id="KW-1003">Cell membrane</keyword>
<keyword evidence="11 18" id="KW-0067">ATP-binding</keyword>
<evidence type="ECO:0000259" key="17">
    <source>
        <dbReference type="PROSITE" id="PS50885"/>
    </source>
</evidence>
<proteinExistence type="predicted"/>
<dbReference type="InterPro" id="IPR003661">
    <property type="entry name" value="HisK_dim/P_dom"/>
</dbReference>
<keyword evidence="8 15" id="KW-0812">Transmembrane</keyword>
<dbReference type="GO" id="GO:0005524">
    <property type="term" value="F:ATP binding"/>
    <property type="evidence" value="ECO:0007669"/>
    <property type="project" value="UniProtKB-KW"/>
</dbReference>
<comment type="catalytic activity">
    <reaction evidence="1">
        <text>ATP + protein L-histidine = ADP + protein N-phospho-L-histidine.</text>
        <dbReference type="EC" id="2.7.13.3"/>
    </reaction>
</comment>
<dbReference type="SMART" id="SM00388">
    <property type="entry name" value="HisKA"/>
    <property type="match status" value="1"/>
</dbReference>
<accession>A0ABP7KFE9</accession>
<dbReference type="InterPro" id="IPR036890">
    <property type="entry name" value="HATPase_C_sf"/>
</dbReference>
<evidence type="ECO:0000256" key="3">
    <source>
        <dbReference type="ARBA" id="ARBA00012438"/>
    </source>
</evidence>
<evidence type="ECO:0000256" key="13">
    <source>
        <dbReference type="ARBA" id="ARBA00023012"/>
    </source>
</evidence>
<evidence type="ECO:0000256" key="5">
    <source>
        <dbReference type="ARBA" id="ARBA00022519"/>
    </source>
</evidence>
<keyword evidence="6" id="KW-0597">Phosphoprotein</keyword>
<comment type="caution">
    <text evidence="18">The sequence shown here is derived from an EMBL/GenBank/DDBJ whole genome shotgun (WGS) entry which is preliminary data.</text>
</comment>
<dbReference type="EC" id="2.7.13.3" evidence="3"/>
<evidence type="ECO:0000256" key="15">
    <source>
        <dbReference type="SAM" id="Phobius"/>
    </source>
</evidence>
<dbReference type="CDD" id="cd06225">
    <property type="entry name" value="HAMP"/>
    <property type="match status" value="1"/>
</dbReference>
<evidence type="ECO:0000256" key="6">
    <source>
        <dbReference type="ARBA" id="ARBA00022553"/>
    </source>
</evidence>
<keyword evidence="10" id="KW-0418">Kinase</keyword>
<feature type="transmembrane region" description="Helical" evidence="15">
    <location>
        <begin position="156"/>
        <end position="175"/>
    </location>
</feature>
<evidence type="ECO:0000256" key="8">
    <source>
        <dbReference type="ARBA" id="ARBA00022692"/>
    </source>
</evidence>
<evidence type="ECO:0000256" key="9">
    <source>
        <dbReference type="ARBA" id="ARBA00022741"/>
    </source>
</evidence>
<dbReference type="PANTHER" id="PTHR44936:SF5">
    <property type="entry name" value="SENSOR HISTIDINE KINASE ENVZ"/>
    <property type="match status" value="1"/>
</dbReference>
<evidence type="ECO:0000259" key="16">
    <source>
        <dbReference type="PROSITE" id="PS50109"/>
    </source>
</evidence>
<dbReference type="EMBL" id="BAABDF010000007">
    <property type="protein sequence ID" value="GAA3875043.1"/>
    <property type="molecule type" value="Genomic_DNA"/>
</dbReference>
<name>A0ABP7KFE9_9RHOB</name>
<comment type="subcellular location">
    <subcellularLocation>
        <location evidence="2">Cell inner membrane</location>
        <topology evidence="2">Multi-pass membrane protein</topology>
    </subcellularLocation>
</comment>
<dbReference type="InterPro" id="IPR003594">
    <property type="entry name" value="HATPase_dom"/>
</dbReference>
<dbReference type="Pfam" id="PF00672">
    <property type="entry name" value="HAMP"/>
    <property type="match status" value="1"/>
</dbReference>